<feature type="transmembrane region" description="Helical" evidence="2">
    <location>
        <begin position="58"/>
        <end position="78"/>
    </location>
</feature>
<evidence type="ECO:0000313" key="4">
    <source>
        <dbReference type="EMBL" id="REE95810.1"/>
    </source>
</evidence>
<evidence type="ECO:0000259" key="3">
    <source>
        <dbReference type="Pfam" id="PF03372"/>
    </source>
</evidence>
<dbReference type="AlphaFoldDB" id="A0A3D9SN15"/>
<evidence type="ECO:0000313" key="5">
    <source>
        <dbReference type="Proteomes" id="UP000256661"/>
    </source>
</evidence>
<keyword evidence="5" id="KW-1185">Reference proteome</keyword>
<organism evidence="4 5">
    <name type="scientific">Thermomonospora umbrina</name>
    <dbReference type="NCBI Taxonomy" id="111806"/>
    <lineage>
        <taxon>Bacteria</taxon>
        <taxon>Bacillati</taxon>
        <taxon>Actinomycetota</taxon>
        <taxon>Actinomycetes</taxon>
        <taxon>Streptosporangiales</taxon>
        <taxon>Thermomonosporaceae</taxon>
        <taxon>Thermomonospora</taxon>
    </lineage>
</organism>
<reference evidence="4 5" key="1">
    <citation type="submission" date="2018-08" db="EMBL/GenBank/DDBJ databases">
        <title>Sequencing the genomes of 1000 actinobacteria strains.</title>
        <authorList>
            <person name="Klenk H.-P."/>
        </authorList>
    </citation>
    <scope>NUCLEOTIDE SEQUENCE [LARGE SCALE GENOMIC DNA]</scope>
    <source>
        <strain evidence="4 5">DSM 43927</strain>
    </source>
</reference>
<comment type="caution">
    <text evidence="4">The sequence shown here is derived from an EMBL/GenBank/DDBJ whole genome shotgun (WGS) entry which is preliminary data.</text>
</comment>
<feature type="region of interest" description="Disordered" evidence="1">
    <location>
        <begin position="1"/>
        <end position="20"/>
    </location>
</feature>
<keyword evidence="4" id="KW-0269">Exonuclease</keyword>
<evidence type="ECO:0000256" key="2">
    <source>
        <dbReference type="SAM" id="Phobius"/>
    </source>
</evidence>
<keyword evidence="2" id="KW-0472">Membrane</keyword>
<name>A0A3D9SN15_9ACTN</name>
<dbReference type="Proteomes" id="UP000256661">
    <property type="component" value="Unassembled WGS sequence"/>
</dbReference>
<dbReference type="InterPro" id="IPR005135">
    <property type="entry name" value="Endo/exonuclease/phosphatase"/>
</dbReference>
<gene>
    <name evidence="4" type="ORF">DFJ69_1221</name>
</gene>
<dbReference type="GO" id="GO:0004527">
    <property type="term" value="F:exonuclease activity"/>
    <property type="evidence" value="ECO:0007669"/>
    <property type="project" value="UniProtKB-KW"/>
</dbReference>
<sequence length="339" mass="35983">MGSVSETFTGEEADARSSPRPERWRSAVAWTVAGCWGVWAAARLVAVDRLPGLGMPAIPLISFTPYVAATAAVPVACAAILRHRWALLASALVAAALVAPMLPRAMAGGQPAAQGPTVRVLTANLLFGQARPERVLQLVRRHDVDVLSLQELTPQAVAGLEAAGLTRLLPYKVIDPRTGAAGTGLYARHPLRALPAPPGTVMAMPRAEFSLPGGRTVEVTAVHPPPPISRAAVRHWRHDLRALPSSSGGRDGRVRILAGDYNATLDHAHLRRVLSRGYADAADRTGGGLIPTWGVSAGARTPLTIDHILVDRRCAVRDLKVYDIAGSDHRAVFADVRLP</sequence>
<keyword evidence="2" id="KW-0812">Transmembrane</keyword>
<dbReference type="GO" id="GO:0004519">
    <property type="term" value="F:endonuclease activity"/>
    <property type="evidence" value="ECO:0007669"/>
    <property type="project" value="UniProtKB-KW"/>
</dbReference>
<dbReference type="EMBL" id="QTTT01000001">
    <property type="protein sequence ID" value="REE95810.1"/>
    <property type="molecule type" value="Genomic_DNA"/>
</dbReference>
<dbReference type="SUPFAM" id="SSF56219">
    <property type="entry name" value="DNase I-like"/>
    <property type="match status" value="1"/>
</dbReference>
<proteinExistence type="predicted"/>
<keyword evidence="2" id="KW-1133">Transmembrane helix</keyword>
<dbReference type="InterPro" id="IPR036691">
    <property type="entry name" value="Endo/exonu/phosph_ase_sf"/>
</dbReference>
<dbReference type="Pfam" id="PF03372">
    <property type="entry name" value="Exo_endo_phos"/>
    <property type="match status" value="1"/>
</dbReference>
<accession>A0A3D9SN15</accession>
<dbReference type="Gene3D" id="3.60.10.10">
    <property type="entry name" value="Endonuclease/exonuclease/phosphatase"/>
    <property type="match status" value="1"/>
</dbReference>
<feature type="domain" description="Endonuclease/exonuclease/phosphatase" evidence="3">
    <location>
        <begin position="121"/>
        <end position="329"/>
    </location>
</feature>
<protein>
    <submittedName>
        <fullName evidence="4">Endonuclease/exonuclease/phosphatase (EEP) superfamily protein YafD</fullName>
    </submittedName>
</protein>
<evidence type="ECO:0000256" key="1">
    <source>
        <dbReference type="SAM" id="MobiDB-lite"/>
    </source>
</evidence>
<keyword evidence="4" id="KW-0255">Endonuclease</keyword>
<feature type="transmembrane region" description="Helical" evidence="2">
    <location>
        <begin position="85"/>
        <end position="102"/>
    </location>
</feature>
<feature type="transmembrane region" description="Helical" evidence="2">
    <location>
        <begin position="27"/>
        <end position="46"/>
    </location>
</feature>
<keyword evidence="4" id="KW-0378">Hydrolase</keyword>
<keyword evidence="4" id="KW-0540">Nuclease</keyword>